<dbReference type="Proteomes" id="UP001349994">
    <property type="component" value="Unassembled WGS sequence"/>
</dbReference>
<evidence type="ECO:0000313" key="3">
    <source>
        <dbReference type="Proteomes" id="UP001349994"/>
    </source>
</evidence>
<dbReference type="InterPro" id="IPR050194">
    <property type="entry name" value="Glycosyltransferase_grp1"/>
</dbReference>
<sequence>MPADRRTRLIAFPGQMDGVFFRNELPYLKEEFDEVIVFAYPGNEDECRELARVFELEYHIVPMFGISAFFRSLPRLLLDKTVRNEAKGKNPKQLGYMLLYLVWADMVERVYCDELISDKPTVLYSFWLSRGAYAACRLKFKFGLGKAVSRAHRYDLYEEQNAANYLPFRRFLSNSLDEIHFISDDGMRYFAERWGDGSASLMISHLGTRPFDYVKKVRPKDLICIASCSAVIDVKRLDLIVDVLEKIDLPVFWVHIGDGDKKSEIEEYASSKLRPGSFEFLGHVDNGELASVFEKYDVDFFVNLSDSEGIPVSIMEAMSMGVPAIARNVGGNGEIVCDAAGGLLLDEVDAYAVRVYLNQRFSLDAYEQLSKRARKAWGAAFFAQDCYPSFFKQLSR</sequence>
<dbReference type="GO" id="GO:0016757">
    <property type="term" value="F:glycosyltransferase activity"/>
    <property type="evidence" value="ECO:0007669"/>
    <property type="project" value="UniProtKB-KW"/>
</dbReference>
<dbReference type="PANTHER" id="PTHR45947:SF3">
    <property type="entry name" value="SULFOQUINOVOSYL TRANSFERASE SQD2"/>
    <property type="match status" value="1"/>
</dbReference>
<feature type="domain" description="Glycosyl transferase family 1" evidence="1">
    <location>
        <begin position="216"/>
        <end position="375"/>
    </location>
</feature>
<dbReference type="EMBL" id="JAYMFF010000007">
    <property type="protein sequence ID" value="MEC4175722.1"/>
    <property type="molecule type" value="Genomic_DNA"/>
</dbReference>
<keyword evidence="3" id="KW-1185">Reference proteome</keyword>
<gene>
    <name evidence="2" type="ORF">VIN30_04600</name>
</gene>
<dbReference type="SUPFAM" id="SSF53756">
    <property type="entry name" value="UDP-Glycosyltransferase/glycogen phosphorylase"/>
    <property type="match status" value="1"/>
</dbReference>
<protein>
    <submittedName>
        <fullName evidence="2">Glycosyltransferase</fullName>
        <ecNumber evidence="2">2.4.-.-</ecNumber>
    </submittedName>
</protein>
<dbReference type="RefSeq" id="WP_338209654.1">
    <property type="nucleotide sequence ID" value="NZ_JAYMFF010000007.1"/>
</dbReference>
<dbReference type="Gene3D" id="3.40.50.2000">
    <property type="entry name" value="Glycogen Phosphorylase B"/>
    <property type="match status" value="1"/>
</dbReference>
<name>A0ABU6IGZ7_9ACTN</name>
<evidence type="ECO:0000259" key="1">
    <source>
        <dbReference type="Pfam" id="PF00534"/>
    </source>
</evidence>
<dbReference type="InterPro" id="IPR001296">
    <property type="entry name" value="Glyco_trans_1"/>
</dbReference>
<proteinExistence type="predicted"/>
<dbReference type="PANTHER" id="PTHR45947">
    <property type="entry name" value="SULFOQUINOVOSYL TRANSFERASE SQD2"/>
    <property type="match status" value="1"/>
</dbReference>
<evidence type="ECO:0000313" key="2">
    <source>
        <dbReference type="EMBL" id="MEC4175722.1"/>
    </source>
</evidence>
<comment type="caution">
    <text evidence="2">The sequence shown here is derived from an EMBL/GenBank/DDBJ whole genome shotgun (WGS) entry which is preliminary data.</text>
</comment>
<keyword evidence="2" id="KW-0328">Glycosyltransferase</keyword>
<dbReference type="Pfam" id="PF00534">
    <property type="entry name" value="Glycos_transf_1"/>
    <property type="match status" value="1"/>
</dbReference>
<accession>A0ABU6IGZ7</accession>
<reference evidence="2 3" key="1">
    <citation type="submission" date="2024-01" db="EMBL/GenBank/DDBJ databases">
        <title>novel species in genus Adlercreutzia.</title>
        <authorList>
            <person name="Liu X."/>
        </authorList>
    </citation>
    <scope>NUCLEOTIDE SEQUENCE [LARGE SCALE GENOMIC DNA]</scope>
    <source>
        <strain evidence="2 3">R7</strain>
    </source>
</reference>
<dbReference type="EC" id="2.4.-.-" evidence="2"/>
<keyword evidence="2" id="KW-0808">Transferase</keyword>
<organism evidence="2 3">
    <name type="scientific">Adlercreutzia wanghongyangiae</name>
    <dbReference type="NCBI Taxonomy" id="3111451"/>
    <lineage>
        <taxon>Bacteria</taxon>
        <taxon>Bacillati</taxon>
        <taxon>Actinomycetota</taxon>
        <taxon>Coriobacteriia</taxon>
        <taxon>Eggerthellales</taxon>
        <taxon>Eggerthellaceae</taxon>
        <taxon>Adlercreutzia</taxon>
    </lineage>
</organism>